<dbReference type="PANTHER" id="PTHR33517:SF4">
    <property type="entry name" value="SPERMATOGENESIS-ASSOCIATED PROTEIN 46"/>
    <property type="match status" value="1"/>
</dbReference>
<dbReference type="InterPro" id="IPR040879">
    <property type="entry name" value="Spt46-like"/>
</dbReference>
<sequence length="119" mass="13556">MWRPSPLVPRTAVRHTGPGGNGSLRFRLLPVNSRDTRSPVETRIASDFDFLFLRATSPMEKIDGKLVYKCAGCLRHYSSLGPLQRHIAFGWKDGFSCKVFYKKLKEIRGRSDEEVLQDS</sequence>
<dbReference type="GO" id="GO:0031965">
    <property type="term" value="C:nuclear membrane"/>
    <property type="evidence" value="ECO:0007669"/>
    <property type="project" value="TreeGrafter"/>
</dbReference>
<dbReference type="PANTHER" id="PTHR33517">
    <property type="entry name" value="PROTEIN FAM170B-RELATED"/>
    <property type="match status" value="1"/>
</dbReference>
<dbReference type="AlphaFoldDB" id="A0AAD7T8X7"/>
<proteinExistence type="predicted"/>
<accession>A0AAD7T8X7</accession>
<keyword evidence="2" id="KW-1185">Reference proteome</keyword>
<evidence type="ECO:0000313" key="2">
    <source>
        <dbReference type="Proteomes" id="UP001221898"/>
    </source>
</evidence>
<evidence type="ECO:0008006" key="3">
    <source>
        <dbReference type="Google" id="ProtNLM"/>
    </source>
</evidence>
<dbReference type="Pfam" id="PF17734">
    <property type="entry name" value="Spt46"/>
    <property type="match status" value="1"/>
</dbReference>
<reference evidence="1" key="1">
    <citation type="journal article" date="2023" name="Science">
        <title>Genome structures resolve the early diversification of teleost fishes.</title>
        <authorList>
            <person name="Parey E."/>
            <person name="Louis A."/>
            <person name="Montfort J."/>
            <person name="Bouchez O."/>
            <person name="Roques C."/>
            <person name="Iampietro C."/>
            <person name="Lluch J."/>
            <person name="Castinel A."/>
            <person name="Donnadieu C."/>
            <person name="Desvignes T."/>
            <person name="Floi Bucao C."/>
            <person name="Jouanno E."/>
            <person name="Wen M."/>
            <person name="Mejri S."/>
            <person name="Dirks R."/>
            <person name="Jansen H."/>
            <person name="Henkel C."/>
            <person name="Chen W.J."/>
            <person name="Zahm M."/>
            <person name="Cabau C."/>
            <person name="Klopp C."/>
            <person name="Thompson A.W."/>
            <person name="Robinson-Rechavi M."/>
            <person name="Braasch I."/>
            <person name="Lecointre G."/>
            <person name="Bobe J."/>
            <person name="Postlethwait J.H."/>
            <person name="Berthelot C."/>
            <person name="Roest Crollius H."/>
            <person name="Guiguen Y."/>
        </authorList>
    </citation>
    <scope>NUCLEOTIDE SEQUENCE</scope>
    <source>
        <strain evidence="1">NC1722</strain>
    </source>
</reference>
<name>A0AAD7T8X7_9TELE</name>
<organism evidence="1 2">
    <name type="scientific">Aldrovandia affinis</name>
    <dbReference type="NCBI Taxonomy" id="143900"/>
    <lineage>
        <taxon>Eukaryota</taxon>
        <taxon>Metazoa</taxon>
        <taxon>Chordata</taxon>
        <taxon>Craniata</taxon>
        <taxon>Vertebrata</taxon>
        <taxon>Euteleostomi</taxon>
        <taxon>Actinopterygii</taxon>
        <taxon>Neopterygii</taxon>
        <taxon>Teleostei</taxon>
        <taxon>Notacanthiformes</taxon>
        <taxon>Halosauridae</taxon>
        <taxon>Aldrovandia</taxon>
    </lineage>
</organism>
<evidence type="ECO:0000313" key="1">
    <source>
        <dbReference type="EMBL" id="KAJ8415776.1"/>
    </source>
</evidence>
<gene>
    <name evidence="1" type="ORF">AAFF_G00403330</name>
</gene>
<dbReference type="EMBL" id="JAINUG010000008">
    <property type="protein sequence ID" value="KAJ8415776.1"/>
    <property type="molecule type" value="Genomic_DNA"/>
</dbReference>
<dbReference type="GO" id="GO:0009566">
    <property type="term" value="P:fertilization"/>
    <property type="evidence" value="ECO:0007669"/>
    <property type="project" value="TreeGrafter"/>
</dbReference>
<dbReference type="Proteomes" id="UP001221898">
    <property type="component" value="Unassembled WGS sequence"/>
</dbReference>
<protein>
    <recommendedName>
        <fullName evidence="3">C2H2-type domain-containing protein</fullName>
    </recommendedName>
</protein>
<comment type="caution">
    <text evidence="1">The sequence shown here is derived from an EMBL/GenBank/DDBJ whole genome shotgun (WGS) entry which is preliminary data.</text>
</comment>